<dbReference type="RefSeq" id="WP_071314084.1">
    <property type="nucleotide sequence ID" value="NZ_MLQQ01000040.1"/>
</dbReference>
<dbReference type="AlphaFoldDB" id="A0A1S2LDI8"/>
<evidence type="ECO:0000313" key="3">
    <source>
        <dbReference type="Proteomes" id="UP000180098"/>
    </source>
</evidence>
<accession>A0A1S2LDI8</accession>
<organism evidence="2 3">
    <name type="scientific">Anaerobacillus arseniciselenatis</name>
    <dbReference type="NCBI Taxonomy" id="85682"/>
    <lineage>
        <taxon>Bacteria</taxon>
        <taxon>Bacillati</taxon>
        <taxon>Bacillota</taxon>
        <taxon>Bacilli</taxon>
        <taxon>Bacillales</taxon>
        <taxon>Bacillaceae</taxon>
        <taxon>Anaerobacillus</taxon>
    </lineage>
</organism>
<protein>
    <recommendedName>
        <fullName evidence="4">DUF559 domain-containing protein</fullName>
    </recommendedName>
</protein>
<proteinExistence type="predicted"/>
<dbReference type="Proteomes" id="UP000180098">
    <property type="component" value="Unassembled WGS sequence"/>
</dbReference>
<sequence length="139" mass="16366">MNLILEYFFLTIVFFTLLYVGTKQKKTKGIIAVNDLRHLCKSEVEKKIYDGLQKRGVYVSPSIKFGYCTIPMALEPYKIAIFTYPHSKVALFKRLKLKQHELYLRSFGWKVLKFPQETIQKDVDEALNKIFIQVKIRNV</sequence>
<comment type="caution">
    <text evidence="2">The sequence shown here is derived from an EMBL/GenBank/DDBJ whole genome shotgun (WGS) entry which is preliminary data.</text>
</comment>
<evidence type="ECO:0008006" key="4">
    <source>
        <dbReference type="Google" id="ProtNLM"/>
    </source>
</evidence>
<keyword evidence="1" id="KW-0812">Transmembrane</keyword>
<dbReference type="EMBL" id="MLQQ01000040">
    <property type="protein sequence ID" value="OIJ10320.1"/>
    <property type="molecule type" value="Genomic_DNA"/>
</dbReference>
<gene>
    <name evidence="2" type="ORF">BKP35_14585</name>
</gene>
<keyword evidence="1" id="KW-1133">Transmembrane helix</keyword>
<evidence type="ECO:0000313" key="2">
    <source>
        <dbReference type="EMBL" id="OIJ10320.1"/>
    </source>
</evidence>
<keyword evidence="1" id="KW-0472">Membrane</keyword>
<feature type="transmembrane region" description="Helical" evidence="1">
    <location>
        <begin position="6"/>
        <end position="22"/>
    </location>
</feature>
<reference evidence="2 3" key="1">
    <citation type="submission" date="2016-10" db="EMBL/GenBank/DDBJ databases">
        <title>Draft genome sequences of four alkaliphilic bacteria belonging to the Anaerobacillus genus.</title>
        <authorList>
            <person name="Bassil N.M."/>
            <person name="Lloyd J.R."/>
        </authorList>
    </citation>
    <scope>NUCLEOTIDE SEQUENCE [LARGE SCALE GENOMIC DNA]</scope>
    <source>
        <strain evidence="2 3">DSM 15340</strain>
    </source>
</reference>
<dbReference type="OrthoDB" id="2878879at2"/>
<keyword evidence="3" id="KW-1185">Reference proteome</keyword>
<name>A0A1S2LDI8_9BACI</name>
<evidence type="ECO:0000256" key="1">
    <source>
        <dbReference type="SAM" id="Phobius"/>
    </source>
</evidence>